<protein>
    <submittedName>
        <fullName evidence="1">Uncharacterized protein</fullName>
    </submittedName>
</protein>
<sequence>MTKRHKPTYKRHPATGWVLPRDGFEWEDFEAACRYPLSPKDIVLMTYPKSGTTWLQHMLYLLVRDMVPIPEGHRLDSYAPYLEKSGLSLLRRLDLSPQPISTHLSFSCIAVEQVAALCTGAPQP</sequence>
<proteinExistence type="predicted"/>
<keyword evidence="2" id="KW-1185">Reference proteome</keyword>
<evidence type="ECO:0000313" key="2">
    <source>
        <dbReference type="Proteomes" id="UP000805193"/>
    </source>
</evidence>
<accession>A0AC60QS11</accession>
<dbReference type="Proteomes" id="UP000805193">
    <property type="component" value="Unassembled WGS sequence"/>
</dbReference>
<organism evidence="1 2">
    <name type="scientific">Ixodes persulcatus</name>
    <name type="common">Taiga tick</name>
    <dbReference type="NCBI Taxonomy" id="34615"/>
    <lineage>
        <taxon>Eukaryota</taxon>
        <taxon>Metazoa</taxon>
        <taxon>Ecdysozoa</taxon>
        <taxon>Arthropoda</taxon>
        <taxon>Chelicerata</taxon>
        <taxon>Arachnida</taxon>
        <taxon>Acari</taxon>
        <taxon>Parasitiformes</taxon>
        <taxon>Ixodida</taxon>
        <taxon>Ixodoidea</taxon>
        <taxon>Ixodidae</taxon>
        <taxon>Ixodinae</taxon>
        <taxon>Ixodes</taxon>
    </lineage>
</organism>
<gene>
    <name evidence="1" type="ORF">HPB47_015978</name>
</gene>
<comment type="caution">
    <text evidence="1">The sequence shown here is derived from an EMBL/GenBank/DDBJ whole genome shotgun (WGS) entry which is preliminary data.</text>
</comment>
<name>A0AC60QS11_IXOPE</name>
<reference evidence="1 2" key="1">
    <citation type="journal article" date="2020" name="Cell">
        <title>Large-Scale Comparative Analyses of Tick Genomes Elucidate Their Genetic Diversity and Vector Capacities.</title>
        <authorList>
            <consortium name="Tick Genome and Microbiome Consortium (TIGMIC)"/>
            <person name="Jia N."/>
            <person name="Wang J."/>
            <person name="Shi W."/>
            <person name="Du L."/>
            <person name="Sun Y."/>
            <person name="Zhan W."/>
            <person name="Jiang J.F."/>
            <person name="Wang Q."/>
            <person name="Zhang B."/>
            <person name="Ji P."/>
            <person name="Bell-Sakyi L."/>
            <person name="Cui X.M."/>
            <person name="Yuan T.T."/>
            <person name="Jiang B.G."/>
            <person name="Yang W.F."/>
            <person name="Lam T.T."/>
            <person name="Chang Q.C."/>
            <person name="Ding S.J."/>
            <person name="Wang X.J."/>
            <person name="Zhu J.G."/>
            <person name="Ruan X.D."/>
            <person name="Zhao L."/>
            <person name="Wei J.T."/>
            <person name="Ye R.Z."/>
            <person name="Que T.C."/>
            <person name="Du C.H."/>
            <person name="Zhou Y.H."/>
            <person name="Cheng J.X."/>
            <person name="Dai P.F."/>
            <person name="Guo W.B."/>
            <person name="Han X.H."/>
            <person name="Huang E.J."/>
            <person name="Li L.F."/>
            <person name="Wei W."/>
            <person name="Gao Y.C."/>
            <person name="Liu J.Z."/>
            <person name="Shao H.Z."/>
            <person name="Wang X."/>
            <person name="Wang C.C."/>
            <person name="Yang T.C."/>
            <person name="Huo Q.B."/>
            <person name="Li W."/>
            <person name="Chen H.Y."/>
            <person name="Chen S.E."/>
            <person name="Zhou L.G."/>
            <person name="Ni X.B."/>
            <person name="Tian J.H."/>
            <person name="Sheng Y."/>
            <person name="Liu T."/>
            <person name="Pan Y.S."/>
            <person name="Xia L.Y."/>
            <person name="Li J."/>
            <person name="Zhao F."/>
            <person name="Cao W.C."/>
        </authorList>
    </citation>
    <scope>NUCLEOTIDE SEQUENCE [LARGE SCALE GENOMIC DNA]</scope>
    <source>
        <strain evidence="1">Iper-2018</strain>
    </source>
</reference>
<evidence type="ECO:0000313" key="1">
    <source>
        <dbReference type="EMBL" id="KAG0441358.1"/>
    </source>
</evidence>
<dbReference type="EMBL" id="JABSTQ010004686">
    <property type="protein sequence ID" value="KAG0441358.1"/>
    <property type="molecule type" value="Genomic_DNA"/>
</dbReference>